<evidence type="ECO:0000256" key="4">
    <source>
        <dbReference type="ARBA" id="ARBA00010561"/>
    </source>
</evidence>
<evidence type="ECO:0000256" key="1">
    <source>
        <dbReference type="ARBA" id="ARBA00001946"/>
    </source>
</evidence>
<reference evidence="20 21" key="1">
    <citation type="journal article" date="2016" name="Nat. Commun.">
        <title>Thousands of microbial genomes shed light on interconnected biogeochemical processes in an aquifer system.</title>
        <authorList>
            <person name="Anantharaman K."/>
            <person name="Brown C.T."/>
            <person name="Hug L.A."/>
            <person name="Sharon I."/>
            <person name="Castelle C.J."/>
            <person name="Probst A.J."/>
            <person name="Thomas B.C."/>
            <person name="Singh A."/>
            <person name="Wilkins M.J."/>
            <person name="Karaoz U."/>
            <person name="Brodie E.L."/>
            <person name="Williams K.H."/>
            <person name="Hubbard S.S."/>
            <person name="Banfield J.F."/>
        </authorList>
    </citation>
    <scope>NUCLEOTIDE SEQUENCE [LARGE SCALE GENOMIC DNA]</scope>
    <source>
        <strain evidence="21">RIFCSPLOWO2_12_FULL_64_10</strain>
    </source>
</reference>
<comment type="similarity">
    <text evidence="4 19">Belongs to the CobS family.</text>
</comment>
<gene>
    <name evidence="19" type="primary">cobS</name>
    <name evidence="20" type="ORF">A3F84_26770</name>
</gene>
<keyword evidence="10 19" id="KW-0812">Transmembrane</keyword>
<evidence type="ECO:0000256" key="17">
    <source>
        <dbReference type="ARBA" id="ARBA00048623"/>
    </source>
</evidence>
<comment type="catalytic activity">
    <reaction evidence="18 19">
        <text>alpha-ribazole 5'-phosphate + adenosylcob(III)inamide-GDP = adenosylcob(III)alamin 5'-phosphate + GMP + H(+)</text>
        <dbReference type="Rhea" id="RHEA:23560"/>
        <dbReference type="ChEBI" id="CHEBI:15378"/>
        <dbReference type="ChEBI" id="CHEBI:57918"/>
        <dbReference type="ChEBI" id="CHEBI:58115"/>
        <dbReference type="ChEBI" id="CHEBI:60487"/>
        <dbReference type="ChEBI" id="CHEBI:60493"/>
        <dbReference type="EC" id="2.7.8.26"/>
    </reaction>
</comment>
<evidence type="ECO:0000256" key="19">
    <source>
        <dbReference type="HAMAP-Rule" id="MF_00719"/>
    </source>
</evidence>
<comment type="pathway">
    <text evidence="3 19">Cofactor biosynthesis; adenosylcobalamin biosynthesis; adenosylcobalamin from cob(II)yrinate a,c-diamide: step 7/7.</text>
</comment>
<evidence type="ECO:0000256" key="16">
    <source>
        <dbReference type="ARBA" id="ARBA00032853"/>
    </source>
</evidence>
<sequence>MKRFFAALGFLTVLPVPEGWGGGEAELSRCTPFFPPVGLLIGAFAAAWAWGLGRALPAWPVSVLTVIALIGVSRGLHMDGLSDTADGFLSSRPRERILEIMRDSHVGAMGVMAIVCAVCLKAAALASLSGEVRWRAVLLMPVAGRCALVVSVAALPYARGTGGLGTLFYRGRSRLDAAWAVLFLGLVGWAAAGVAGLVASALSIALTLLFAVYTYRKIGGATGDTLGAACELAEIVPALALCAWPGARA</sequence>
<keyword evidence="13 19" id="KW-0472">Membrane</keyword>
<evidence type="ECO:0000256" key="15">
    <source>
        <dbReference type="ARBA" id="ARBA00032605"/>
    </source>
</evidence>
<dbReference type="InterPro" id="IPR003805">
    <property type="entry name" value="CobS"/>
</dbReference>
<feature type="transmembrane region" description="Helical" evidence="19">
    <location>
        <begin position="136"/>
        <end position="158"/>
    </location>
</feature>
<dbReference type="GO" id="GO:0005886">
    <property type="term" value="C:plasma membrane"/>
    <property type="evidence" value="ECO:0007669"/>
    <property type="project" value="UniProtKB-SubCell"/>
</dbReference>
<evidence type="ECO:0000256" key="10">
    <source>
        <dbReference type="ARBA" id="ARBA00022692"/>
    </source>
</evidence>
<evidence type="ECO:0000256" key="5">
    <source>
        <dbReference type="ARBA" id="ARBA00013200"/>
    </source>
</evidence>
<name>A0A1F6CJG1_HANXR</name>
<evidence type="ECO:0000256" key="8">
    <source>
        <dbReference type="ARBA" id="ARBA00022573"/>
    </source>
</evidence>
<evidence type="ECO:0000256" key="2">
    <source>
        <dbReference type="ARBA" id="ARBA00004651"/>
    </source>
</evidence>
<evidence type="ECO:0000256" key="14">
    <source>
        <dbReference type="ARBA" id="ARBA00025228"/>
    </source>
</evidence>
<dbReference type="HAMAP" id="MF_00719">
    <property type="entry name" value="CobS"/>
    <property type="match status" value="1"/>
</dbReference>
<keyword evidence="9 19" id="KW-0808">Transferase</keyword>
<comment type="function">
    <text evidence="14 19">Joins adenosylcobinamide-GDP and alpha-ribazole to generate adenosylcobalamin (Ado-cobalamin). Also synthesizes adenosylcobalamin 5'-phosphate from adenosylcobinamide-GDP and alpha-ribazole 5'-phosphate.</text>
</comment>
<protein>
    <recommendedName>
        <fullName evidence="6 19">Adenosylcobinamide-GDP ribazoletransferase</fullName>
        <ecNumber evidence="5 19">2.7.8.26</ecNumber>
    </recommendedName>
    <alternativeName>
        <fullName evidence="16 19">Cobalamin synthase</fullName>
    </alternativeName>
    <alternativeName>
        <fullName evidence="15 19">Cobalamin-5'-phosphate synthase</fullName>
    </alternativeName>
</protein>
<dbReference type="Pfam" id="PF02654">
    <property type="entry name" value="CobS"/>
    <property type="match status" value="1"/>
</dbReference>
<comment type="subcellular location">
    <subcellularLocation>
        <location evidence="2 19">Cell membrane</location>
        <topology evidence="2 19">Multi-pass membrane protein</topology>
    </subcellularLocation>
</comment>
<evidence type="ECO:0000256" key="3">
    <source>
        <dbReference type="ARBA" id="ARBA00004663"/>
    </source>
</evidence>
<comment type="caution">
    <text evidence="20">The sequence shown here is derived from an EMBL/GenBank/DDBJ whole genome shotgun (WGS) entry which is preliminary data.</text>
</comment>
<dbReference type="Proteomes" id="UP000178606">
    <property type="component" value="Unassembled WGS sequence"/>
</dbReference>
<dbReference type="AlphaFoldDB" id="A0A1F6CJG1"/>
<feature type="transmembrane region" description="Helical" evidence="19">
    <location>
        <begin position="58"/>
        <end position="76"/>
    </location>
</feature>
<dbReference type="EC" id="2.7.8.26" evidence="5 19"/>
<evidence type="ECO:0000256" key="13">
    <source>
        <dbReference type="ARBA" id="ARBA00023136"/>
    </source>
</evidence>
<feature type="transmembrane region" description="Helical" evidence="19">
    <location>
        <begin position="106"/>
        <end position="124"/>
    </location>
</feature>
<comment type="catalytic activity">
    <reaction evidence="17 19">
        <text>alpha-ribazole + adenosylcob(III)inamide-GDP = adenosylcob(III)alamin + GMP + H(+)</text>
        <dbReference type="Rhea" id="RHEA:16049"/>
        <dbReference type="ChEBI" id="CHEBI:10329"/>
        <dbReference type="ChEBI" id="CHEBI:15378"/>
        <dbReference type="ChEBI" id="CHEBI:18408"/>
        <dbReference type="ChEBI" id="CHEBI:58115"/>
        <dbReference type="ChEBI" id="CHEBI:60487"/>
        <dbReference type="EC" id="2.7.8.26"/>
    </reaction>
</comment>
<dbReference type="NCBIfam" id="TIGR00317">
    <property type="entry name" value="cobS"/>
    <property type="match status" value="1"/>
</dbReference>
<evidence type="ECO:0000256" key="11">
    <source>
        <dbReference type="ARBA" id="ARBA00022842"/>
    </source>
</evidence>
<evidence type="ECO:0000256" key="7">
    <source>
        <dbReference type="ARBA" id="ARBA00022475"/>
    </source>
</evidence>
<proteinExistence type="inferred from homology"/>
<evidence type="ECO:0000313" key="20">
    <source>
        <dbReference type="EMBL" id="OGG49120.1"/>
    </source>
</evidence>
<feature type="transmembrane region" description="Helical" evidence="19">
    <location>
        <begin position="31"/>
        <end position="51"/>
    </location>
</feature>
<keyword evidence="7 19" id="KW-1003">Cell membrane</keyword>
<dbReference type="EMBL" id="MFKF01000239">
    <property type="protein sequence ID" value="OGG49120.1"/>
    <property type="molecule type" value="Genomic_DNA"/>
</dbReference>
<evidence type="ECO:0000256" key="6">
    <source>
        <dbReference type="ARBA" id="ARBA00015850"/>
    </source>
</evidence>
<dbReference type="UniPathway" id="UPA00148">
    <property type="reaction ID" value="UER00238"/>
</dbReference>
<evidence type="ECO:0000256" key="18">
    <source>
        <dbReference type="ARBA" id="ARBA00049504"/>
    </source>
</evidence>
<dbReference type="GO" id="GO:0009236">
    <property type="term" value="P:cobalamin biosynthetic process"/>
    <property type="evidence" value="ECO:0007669"/>
    <property type="project" value="UniProtKB-UniRule"/>
</dbReference>
<evidence type="ECO:0000256" key="12">
    <source>
        <dbReference type="ARBA" id="ARBA00022989"/>
    </source>
</evidence>
<evidence type="ECO:0000256" key="9">
    <source>
        <dbReference type="ARBA" id="ARBA00022679"/>
    </source>
</evidence>
<evidence type="ECO:0000313" key="21">
    <source>
        <dbReference type="Proteomes" id="UP000178606"/>
    </source>
</evidence>
<dbReference type="PANTHER" id="PTHR34148">
    <property type="entry name" value="ADENOSYLCOBINAMIDE-GDP RIBAZOLETRANSFERASE"/>
    <property type="match status" value="1"/>
</dbReference>
<comment type="cofactor">
    <cofactor evidence="1 19">
        <name>Mg(2+)</name>
        <dbReference type="ChEBI" id="CHEBI:18420"/>
    </cofactor>
</comment>
<keyword evidence="12 19" id="KW-1133">Transmembrane helix</keyword>
<dbReference type="PANTHER" id="PTHR34148:SF1">
    <property type="entry name" value="ADENOSYLCOBINAMIDE-GDP RIBAZOLETRANSFERASE"/>
    <property type="match status" value="1"/>
</dbReference>
<dbReference type="GO" id="GO:0051073">
    <property type="term" value="F:adenosylcobinamide-GDP ribazoletransferase activity"/>
    <property type="evidence" value="ECO:0007669"/>
    <property type="project" value="UniProtKB-UniRule"/>
</dbReference>
<feature type="transmembrane region" description="Helical" evidence="19">
    <location>
        <begin position="178"/>
        <end position="211"/>
    </location>
</feature>
<dbReference type="GO" id="GO:0008818">
    <property type="term" value="F:cobalamin 5'-phosphate synthase activity"/>
    <property type="evidence" value="ECO:0007669"/>
    <property type="project" value="UniProtKB-UniRule"/>
</dbReference>
<organism evidence="20 21">
    <name type="scientific">Handelsmanbacteria sp. (strain RIFCSPLOWO2_12_FULL_64_10)</name>
    <dbReference type="NCBI Taxonomy" id="1817868"/>
    <lineage>
        <taxon>Bacteria</taxon>
        <taxon>Candidatus Handelsmaniibacteriota</taxon>
    </lineage>
</organism>
<keyword evidence="8 19" id="KW-0169">Cobalamin biosynthesis</keyword>
<accession>A0A1F6CJG1</accession>
<keyword evidence="11 19" id="KW-0460">Magnesium</keyword>